<reference evidence="2 3" key="1">
    <citation type="submission" date="2021-05" db="EMBL/GenBank/DDBJ databases">
        <title>Direct Submission.</title>
        <authorList>
            <person name="Li K."/>
            <person name="Gao J."/>
        </authorList>
    </citation>
    <scope>NUCLEOTIDE SEQUENCE [LARGE SCALE GENOMIC DNA]</scope>
    <source>
        <strain evidence="2 3">Mg02</strain>
    </source>
</reference>
<proteinExistence type="predicted"/>
<evidence type="ECO:0000256" key="1">
    <source>
        <dbReference type="SAM" id="MobiDB-lite"/>
    </source>
</evidence>
<dbReference type="Proteomes" id="UP000676079">
    <property type="component" value="Chromosome"/>
</dbReference>
<dbReference type="RefSeq" id="WP_220563730.1">
    <property type="nucleotide sequence ID" value="NZ_CP074133.1"/>
</dbReference>
<protein>
    <submittedName>
        <fullName evidence="2">Uncharacterized protein</fullName>
    </submittedName>
</protein>
<organism evidence="2 3">
    <name type="scientific">Nocardiopsis changdeensis</name>
    <dbReference type="NCBI Taxonomy" id="2831969"/>
    <lineage>
        <taxon>Bacteria</taxon>
        <taxon>Bacillati</taxon>
        <taxon>Actinomycetota</taxon>
        <taxon>Actinomycetes</taxon>
        <taxon>Streptosporangiales</taxon>
        <taxon>Nocardiopsidaceae</taxon>
        <taxon>Nocardiopsis</taxon>
    </lineage>
</organism>
<evidence type="ECO:0000313" key="3">
    <source>
        <dbReference type="Proteomes" id="UP000676079"/>
    </source>
</evidence>
<sequence length="131" mass="14540">MNTPDPDQTSEPETGKTSMPFTDTAGPALRSRIIADLRALADFLAENPDLPVSQYTTLDITYFPHTTTDTDAFAEVAHVGALLKRIPAWEGDHYMVEHQHGAARYRAVAIPERVRAAHRAWATYTGHVRPD</sequence>
<gene>
    <name evidence="2" type="ORF">KGD84_30115</name>
</gene>
<feature type="compositionally biased region" description="Polar residues" evidence="1">
    <location>
        <begin position="1"/>
        <end position="21"/>
    </location>
</feature>
<feature type="region of interest" description="Disordered" evidence="1">
    <location>
        <begin position="1"/>
        <end position="25"/>
    </location>
</feature>
<evidence type="ECO:0000313" key="2">
    <source>
        <dbReference type="EMBL" id="QUX22514.1"/>
    </source>
</evidence>
<keyword evidence="3" id="KW-1185">Reference proteome</keyword>
<accession>A0ABX8BMH3</accession>
<dbReference type="EMBL" id="CP074133">
    <property type="protein sequence ID" value="QUX22514.1"/>
    <property type="molecule type" value="Genomic_DNA"/>
</dbReference>
<name>A0ABX8BMH3_9ACTN</name>